<dbReference type="Proteomes" id="UP000695562">
    <property type="component" value="Unassembled WGS sequence"/>
</dbReference>
<evidence type="ECO:0000259" key="2">
    <source>
        <dbReference type="Pfam" id="PF00931"/>
    </source>
</evidence>
<feature type="compositionally biased region" description="Acidic residues" evidence="1">
    <location>
        <begin position="2247"/>
        <end position="2261"/>
    </location>
</feature>
<evidence type="ECO:0000256" key="1">
    <source>
        <dbReference type="SAM" id="MobiDB-lite"/>
    </source>
</evidence>
<dbReference type="InterPro" id="IPR016024">
    <property type="entry name" value="ARM-type_fold"/>
</dbReference>
<dbReference type="PANTHER" id="PTHR46832">
    <property type="entry name" value="5'-METHYLTHIOADENOSINE/S-ADENOSYLHOMOCYSTEINE NUCLEOSIDASE"/>
    <property type="match status" value="1"/>
</dbReference>
<dbReference type="InterPro" id="IPR035994">
    <property type="entry name" value="Nucleoside_phosphorylase_sf"/>
</dbReference>
<evidence type="ECO:0000313" key="3">
    <source>
        <dbReference type="EMBL" id="KAF2072201.1"/>
    </source>
</evidence>
<name>A0A8J4PS60_9MYCE</name>
<dbReference type="InterPro" id="IPR002182">
    <property type="entry name" value="NB-ARC"/>
</dbReference>
<dbReference type="GO" id="GO:0008782">
    <property type="term" value="F:adenosylhomocysteine nucleosidase activity"/>
    <property type="evidence" value="ECO:0007669"/>
    <property type="project" value="TreeGrafter"/>
</dbReference>
<dbReference type="SUPFAM" id="SSF48371">
    <property type="entry name" value="ARM repeat"/>
    <property type="match status" value="1"/>
</dbReference>
<dbReference type="GO" id="GO:0008930">
    <property type="term" value="F:methylthioadenosine nucleosidase activity"/>
    <property type="evidence" value="ECO:0007669"/>
    <property type="project" value="TreeGrafter"/>
</dbReference>
<accession>A0A8J4PS60</accession>
<feature type="compositionally biased region" description="Acidic residues" evidence="1">
    <location>
        <begin position="2187"/>
        <end position="2236"/>
    </location>
</feature>
<feature type="domain" description="NB-ARC" evidence="2">
    <location>
        <begin position="429"/>
        <end position="563"/>
    </location>
</feature>
<dbReference type="Pfam" id="PF00931">
    <property type="entry name" value="NB-ARC"/>
    <property type="match status" value="1"/>
</dbReference>
<dbReference type="SUPFAM" id="SSF52540">
    <property type="entry name" value="P-loop containing nucleoside triphosphate hydrolases"/>
    <property type="match status" value="1"/>
</dbReference>
<proteinExistence type="predicted"/>
<feature type="region of interest" description="Disordered" evidence="1">
    <location>
        <begin position="2182"/>
        <end position="2262"/>
    </location>
</feature>
<evidence type="ECO:0000313" key="4">
    <source>
        <dbReference type="Proteomes" id="UP000695562"/>
    </source>
</evidence>
<dbReference type="PANTHER" id="PTHR46832:SF1">
    <property type="entry name" value="5'-METHYLTHIOADENOSINE_S-ADENOSYLHOMOCYSTEINE NUCLEOSIDASE"/>
    <property type="match status" value="1"/>
</dbReference>
<dbReference type="Gene3D" id="3.40.50.1580">
    <property type="entry name" value="Nucleoside phosphorylase domain"/>
    <property type="match status" value="1"/>
</dbReference>
<dbReference type="GO" id="GO:0005829">
    <property type="term" value="C:cytosol"/>
    <property type="evidence" value="ECO:0007669"/>
    <property type="project" value="TreeGrafter"/>
</dbReference>
<dbReference type="GO" id="GO:0019284">
    <property type="term" value="P:L-methionine salvage from S-adenosylmethionine"/>
    <property type="evidence" value="ECO:0007669"/>
    <property type="project" value="TreeGrafter"/>
</dbReference>
<dbReference type="InterPro" id="IPR027417">
    <property type="entry name" value="P-loop_NTPase"/>
</dbReference>
<sequence>MNQHCVCILHSGHTEVFSTISIFEKNSVIEFSDVKQSSDFAYREGVLEIKNNNGSDNTVSHSVRVILSFPSNQTSGEIVLNTSHVLDTFKPSLAIIVGTCSGYKDNETSISRGDIIVAESAFNYQTGINTNDGLQFTLNDCIQASKSLLSALKLTDRNKSDWIKYPSIEVSTTYKREWLLRAFFEYQDHKDNLGNSVWLRKQGFDIKKTPARNTIVQEMFANQYNNEKDKLVKDGLLEKDENSIPNISDKGFEKMGILLDRYGDYPYNLFKEIKPNIHFGQFGCGSALEQQYEVVDKKRISLAFKQCRDKSNGIIAIDRVTHSFYLTTQNYKEISFISIKSVLDYADGDTNQNNNYIDYCNQLSSSFALHLIRSHSFQSNDVQLICNFIPPPPIKSINRLGSDNKGYIQLISDSYKSKSKSNSVTISSQISGMGGVGKSTLAKQFARHCIDNQLYKYIFWIHGETQETLLESYKQILQHLNVEIKNQDNIVTAFASTIQQLQLKGNVLLIYDNVEDMSLIREKPQGNHINILITTRSQVCDDLSSTLIPLDLLNSNECKSFFKSWRPNISDTHIAELSRLLQRLPLAISHCLAYMDLEGIEEDQYIKEFEMFNDIQVIGDDSFENPYERLIGKTISMAIGKMKNKQDIESRATTVLHIMAFLNPDQIHSKVLEIILKGKDNRINAVVKTLKNFSLISTDQKPNTNQNYNISIHRVVQRSIIVLLLQKLKNNNSSINLIYDNLSHINNQISTYFYSNDTNINIRNSNSNSNLLDFYSNLNNISLHLTNIQTIIQKMDNLPHQQNLELTNKLLLTQIIMQCNHLSYLILNSKVNPQVLEDLFQQESKRDNNNILELLDITLQFINENQQLTQGIDIKVALNIFSKFMSGEAISKDRCNIILMFIFLSLGKIGHFFDKDIQFFKQISTKRISLFNDLLSRLPGQILNFSQLRNMFINCKASDNNYSILIDNLVHLNDKVKGLDRSDTERVFNMLISLGSIDPTIIHFAMANENSYDSHVSKIFEILIKSKLTFNNDQTKIFINYIKELLNNESFQDYVNKLLEVLSKLKGFEKFNYDQIQKIFAYTIQIFNEKLNGHQISKIISTISKQIVKYQLNNGQIQNIINYTKQLMNEKMNGDHISSIISTLSKQITKYQLNNDQIQNIFSYTKQLMNENMNGDDISSIISTISEQITKYQLNNNQIQNIINYTKQLINENMNGDDISKISEQITKYQLNNDQIQNIINYTKQLINENMGSKDISSIISTISEQITENQFNIDQIQNIINYTKQLIYENMNGYHISSIISTISELITENQFNIDQIQNIINYTKQLIYENMNDYHISSIISTISEQITKYQLNNDQIQNIINYTKLLNNENMGSKDISLIISTISKQIAEYQFNNDQIQNIINYTKQLINENMNGYHISSIISTLSKQITKYQLNSDQIQSIINYTKQLINENMNGDTPIIISTLSKLSTKSPLNNNQIQNIINYTKQLIYGFIDGDHISRIISTLSRQIQNIINYTKQLINESMNGDDISSIISTISEQITVYQFNNYQIQNIINYTKQLIMEDMDGYDISHILSLLSQDFSHNQFNDEIRIYPKLTPSDQTQNVINRSIRLKYGNGQVTKYIYNNQNILEIRSVLPNLITTFRITRNQFYFQKLINDHIQNKKGDDISETISLLIPKTQLNNDQSIMLMNTKQLIHRYLNGHDILFIKLTLSKQITKYQFDNDQIQNIINYTKQLTNEKMNGNDISSIISTLSEQISKYQLNNDQIQNIINYTKQLINENMDGIQTSSIISRLSKQITRYQLNYVQFVRTKYQLNIDQIQTHINYTKELMNEIMEADDKFFIISTLSKQITKYQLNNDQIQNIINYTKQLLMNNNNDGYDISSIISTISEQITKYQLNNDQIQSIINYTKQLITRFMNCDKILLIMSTISKQISEYQLNNDQIQNIINYTKQLMNETTNGNRISEIISILSGTIAKSPLNNDQIQTIFSSMKPLIDENMYRDLFFIIDILSAFTYLLPKYQLKNNQIQNIINYTKQLYLHNNDIIFIISNLSQQISQDPSDFKASFKNNIILTTCYHLGFRYNFRNILQKYSNNPLAFEQSYISILSLNQSIESSQFLNFLDLMIACNSEERNYILAKFTSEYRDDINAHIDRIISLKEKDNCCLKNHHKSIDENYTDKYDTDENYTDENYTDENYTDENYTDENYTDENYTDENYTDENYTDENYTDENYTDENYTDKYDTDENYTDESETDDSDTSDINTLRLSYKLKEVKKHIQDYDYKIIFRQLSFHPILFKESIIKSFIKIKNSLGLDIEQNDFQYLIFQSLYPYDDDQLELVCEIIKKIREHKQEYFCCNLHIANNIQRLYYYNYKFTIGGVNNFLQVFYSQLKDIDNNSNLECMKTVLLNTLNPKIRFNGNI</sequence>
<protein>
    <recommendedName>
        <fullName evidence="2">NB-ARC domain-containing protein</fullName>
    </recommendedName>
</protein>
<dbReference type="Gene3D" id="3.40.50.300">
    <property type="entry name" value="P-loop containing nucleotide triphosphate hydrolases"/>
    <property type="match status" value="1"/>
</dbReference>
<reference evidence="3" key="1">
    <citation type="submission" date="2020-01" db="EMBL/GenBank/DDBJ databases">
        <title>Development of genomics and gene disruption for Polysphondylium violaceum indicates a role for the polyketide synthase stlB in stalk morphogenesis.</title>
        <authorList>
            <person name="Narita B."/>
            <person name="Kawabe Y."/>
            <person name="Kin K."/>
            <person name="Saito T."/>
            <person name="Gibbs R."/>
            <person name="Kuspa A."/>
            <person name="Muzny D."/>
            <person name="Queller D."/>
            <person name="Richards S."/>
            <person name="Strassman J."/>
            <person name="Sucgang R."/>
            <person name="Worley K."/>
            <person name="Schaap P."/>
        </authorList>
    </citation>
    <scope>NUCLEOTIDE SEQUENCE</scope>
    <source>
        <strain evidence="3">QSvi11</strain>
    </source>
</reference>
<comment type="caution">
    <text evidence="3">The sequence shown here is derived from an EMBL/GenBank/DDBJ whole genome shotgun (WGS) entry which is preliminary data.</text>
</comment>
<dbReference type="GO" id="GO:0043531">
    <property type="term" value="F:ADP binding"/>
    <property type="evidence" value="ECO:0007669"/>
    <property type="project" value="InterPro"/>
</dbReference>
<keyword evidence="4" id="KW-1185">Reference proteome</keyword>
<dbReference type="GO" id="GO:0009116">
    <property type="term" value="P:nucleoside metabolic process"/>
    <property type="evidence" value="ECO:0007669"/>
    <property type="project" value="InterPro"/>
</dbReference>
<organism evidence="3 4">
    <name type="scientific">Polysphondylium violaceum</name>
    <dbReference type="NCBI Taxonomy" id="133409"/>
    <lineage>
        <taxon>Eukaryota</taxon>
        <taxon>Amoebozoa</taxon>
        <taxon>Evosea</taxon>
        <taxon>Eumycetozoa</taxon>
        <taxon>Dictyostelia</taxon>
        <taxon>Dictyosteliales</taxon>
        <taxon>Dictyosteliaceae</taxon>
        <taxon>Polysphondylium</taxon>
    </lineage>
</organism>
<dbReference type="EMBL" id="AJWJ01000301">
    <property type="protein sequence ID" value="KAF2072201.1"/>
    <property type="molecule type" value="Genomic_DNA"/>
</dbReference>
<dbReference type="OrthoDB" id="6161812at2759"/>
<dbReference type="SUPFAM" id="SSF53167">
    <property type="entry name" value="Purine and uridine phosphorylases"/>
    <property type="match status" value="1"/>
</dbReference>
<gene>
    <name evidence="3" type="ORF">CYY_006482</name>
</gene>